<evidence type="ECO:0000259" key="5">
    <source>
        <dbReference type="PROSITE" id="PS50011"/>
    </source>
</evidence>
<protein>
    <recommendedName>
        <fullName evidence="5">Protein kinase domain-containing protein</fullName>
    </recommendedName>
</protein>
<name>A0A1J9PJP0_9EURO</name>
<dbReference type="Proteomes" id="UP000182235">
    <property type="component" value="Unassembled WGS sequence"/>
</dbReference>
<comment type="caution">
    <text evidence="6">The sequence shown here is derived from an EMBL/GenBank/DDBJ whole genome shotgun (WGS) entry which is preliminary data.</text>
</comment>
<sequence>MSTESDKRATMLDFKALKARYSSPSESTSSAGRPDELHQSQRDLQSKSTSKRKDPLAQERTGKLLKGAQRSLGLPQIVESGVQSLIVRNESPWDTFLKVFNCKLAGTVTIAVHRTRPSRVVAIREYPMKDAERMLQRFRQVQHQNIISARECYSDKEAMYALVDDLPLTLVQLVGCRAYPSESQLASIIGQVLDGLSYLITAGFEHKSLTCSNILLGLEGSVKIAGLEFCVERLPNQTQIESIKALATITMELMQKYDKDDRLIRVDDLDRWPVDSASFGFLSATSSAMSIEVLIQHPLVSKQRPSPGVLVGLARLALISARTFYSCGS</sequence>
<proteinExistence type="inferred from homology"/>
<dbReference type="InterPro" id="IPR000719">
    <property type="entry name" value="Prot_kinase_dom"/>
</dbReference>
<accession>A0A1J9PJP0</accession>
<evidence type="ECO:0000256" key="1">
    <source>
        <dbReference type="ARBA" id="ARBA00008874"/>
    </source>
</evidence>
<gene>
    <name evidence="6" type="ORF">AJ78_03702</name>
</gene>
<dbReference type="AlphaFoldDB" id="A0A1J9PJP0"/>
<dbReference type="SUPFAM" id="SSF56112">
    <property type="entry name" value="Protein kinase-like (PK-like)"/>
    <property type="match status" value="1"/>
</dbReference>
<dbReference type="EMBL" id="LGRN01000122">
    <property type="protein sequence ID" value="OJD16122.1"/>
    <property type="molecule type" value="Genomic_DNA"/>
</dbReference>
<dbReference type="OrthoDB" id="4178238at2759"/>
<organism evidence="6 7">
    <name type="scientific">Emergomyces pasteurianus Ep9510</name>
    <dbReference type="NCBI Taxonomy" id="1447872"/>
    <lineage>
        <taxon>Eukaryota</taxon>
        <taxon>Fungi</taxon>
        <taxon>Dikarya</taxon>
        <taxon>Ascomycota</taxon>
        <taxon>Pezizomycotina</taxon>
        <taxon>Eurotiomycetes</taxon>
        <taxon>Eurotiomycetidae</taxon>
        <taxon>Onygenales</taxon>
        <taxon>Ajellomycetaceae</taxon>
        <taxon>Emergomyces</taxon>
    </lineage>
</organism>
<dbReference type="PROSITE" id="PS50011">
    <property type="entry name" value="PROTEIN_KINASE_DOM"/>
    <property type="match status" value="1"/>
</dbReference>
<keyword evidence="7" id="KW-1185">Reference proteome</keyword>
<dbReference type="STRING" id="1447872.A0A1J9PJP0"/>
<evidence type="ECO:0000256" key="4">
    <source>
        <dbReference type="SAM" id="MobiDB-lite"/>
    </source>
</evidence>
<feature type="compositionally biased region" description="Basic and acidic residues" evidence="4">
    <location>
        <begin position="33"/>
        <end position="59"/>
    </location>
</feature>
<reference evidence="6 7" key="1">
    <citation type="submission" date="2015-07" db="EMBL/GenBank/DDBJ databases">
        <title>Emmonsia species relationships and genome sequence.</title>
        <authorList>
            <consortium name="The Broad Institute Genomics Platform"/>
            <person name="Cuomo C.A."/>
            <person name="Munoz J.F."/>
            <person name="Imamovic A."/>
            <person name="Priest M.E."/>
            <person name="Young S."/>
            <person name="Clay O.K."/>
            <person name="McEwen J.G."/>
        </authorList>
    </citation>
    <scope>NUCLEOTIDE SEQUENCE [LARGE SCALE GENOMIC DNA]</scope>
    <source>
        <strain evidence="6 7">UAMH 9510</strain>
    </source>
</reference>
<keyword evidence="3" id="KW-0067">ATP-binding</keyword>
<dbReference type="InterPro" id="IPR011009">
    <property type="entry name" value="Kinase-like_dom_sf"/>
</dbReference>
<evidence type="ECO:0000256" key="3">
    <source>
        <dbReference type="ARBA" id="ARBA00022840"/>
    </source>
</evidence>
<dbReference type="Pfam" id="PF00069">
    <property type="entry name" value="Pkinase"/>
    <property type="match status" value="1"/>
</dbReference>
<evidence type="ECO:0000313" key="7">
    <source>
        <dbReference type="Proteomes" id="UP000182235"/>
    </source>
</evidence>
<dbReference type="InterPro" id="IPR051931">
    <property type="entry name" value="PAK3-like"/>
</dbReference>
<feature type="domain" description="Protein kinase" evidence="5">
    <location>
        <begin position="50"/>
        <end position="329"/>
    </location>
</feature>
<feature type="compositionally biased region" description="Polar residues" evidence="4">
    <location>
        <begin position="22"/>
        <end position="31"/>
    </location>
</feature>
<comment type="similarity">
    <text evidence="1">Belongs to the protein kinase superfamily. STE Ser/Thr protein kinase family. STE20 subfamily.</text>
</comment>
<dbReference type="VEuPathDB" id="FungiDB:AJ78_03702"/>
<dbReference type="Gene3D" id="1.10.510.10">
    <property type="entry name" value="Transferase(Phosphotransferase) domain 1"/>
    <property type="match status" value="1"/>
</dbReference>
<dbReference type="GO" id="GO:0005524">
    <property type="term" value="F:ATP binding"/>
    <property type="evidence" value="ECO:0007669"/>
    <property type="project" value="UniProtKB-KW"/>
</dbReference>
<dbReference type="SMART" id="SM00220">
    <property type="entry name" value="S_TKc"/>
    <property type="match status" value="1"/>
</dbReference>
<feature type="region of interest" description="Disordered" evidence="4">
    <location>
        <begin position="16"/>
        <end position="59"/>
    </location>
</feature>
<evidence type="ECO:0000313" key="6">
    <source>
        <dbReference type="EMBL" id="OJD16122.1"/>
    </source>
</evidence>
<evidence type="ECO:0000256" key="2">
    <source>
        <dbReference type="ARBA" id="ARBA00022741"/>
    </source>
</evidence>
<dbReference type="PANTHER" id="PTHR45832:SF22">
    <property type="entry name" value="SERINE_THREONINE-PROTEIN KINASE SAMKA-RELATED"/>
    <property type="match status" value="1"/>
</dbReference>
<dbReference type="GO" id="GO:0004672">
    <property type="term" value="F:protein kinase activity"/>
    <property type="evidence" value="ECO:0007669"/>
    <property type="project" value="InterPro"/>
</dbReference>
<dbReference type="PANTHER" id="PTHR45832">
    <property type="entry name" value="SERINE/THREONINE-PROTEIN KINASE SAMKA-RELATED-RELATED"/>
    <property type="match status" value="1"/>
</dbReference>
<keyword evidence="2" id="KW-0547">Nucleotide-binding</keyword>